<dbReference type="EMBL" id="CP017641">
    <property type="protein sequence ID" value="APZ91284.1"/>
    <property type="molecule type" value="Genomic_DNA"/>
</dbReference>
<dbReference type="AlphaFoldDB" id="A0A1P8WB48"/>
<protein>
    <submittedName>
        <fullName evidence="1">Uncharacterized protein</fullName>
    </submittedName>
</protein>
<reference evidence="1 2" key="1">
    <citation type="journal article" date="2016" name="Front. Microbiol.">
        <title>Fuerstia marisgermanicae gen. nov., sp. nov., an Unusual Member of the Phylum Planctomycetes from the German Wadden Sea.</title>
        <authorList>
            <person name="Kohn T."/>
            <person name="Heuer A."/>
            <person name="Jogler M."/>
            <person name="Vollmers J."/>
            <person name="Boedeker C."/>
            <person name="Bunk B."/>
            <person name="Rast P."/>
            <person name="Borchert D."/>
            <person name="Glockner I."/>
            <person name="Freese H.M."/>
            <person name="Klenk H.P."/>
            <person name="Overmann J."/>
            <person name="Kaster A.K."/>
            <person name="Rohde M."/>
            <person name="Wiegand S."/>
            <person name="Jogler C."/>
        </authorList>
    </citation>
    <scope>NUCLEOTIDE SEQUENCE [LARGE SCALE GENOMIC DNA]</scope>
    <source>
        <strain evidence="1 2">NH11</strain>
    </source>
</reference>
<proteinExistence type="predicted"/>
<organism evidence="1 2">
    <name type="scientific">Fuerstiella marisgermanici</name>
    <dbReference type="NCBI Taxonomy" id="1891926"/>
    <lineage>
        <taxon>Bacteria</taxon>
        <taxon>Pseudomonadati</taxon>
        <taxon>Planctomycetota</taxon>
        <taxon>Planctomycetia</taxon>
        <taxon>Planctomycetales</taxon>
        <taxon>Planctomycetaceae</taxon>
        <taxon>Fuerstiella</taxon>
    </lineage>
</organism>
<dbReference type="STRING" id="1891926.Fuma_00870"/>
<gene>
    <name evidence="1" type="ORF">Fuma_00870</name>
</gene>
<dbReference type="RefSeq" id="WP_077023069.1">
    <property type="nucleotide sequence ID" value="NZ_CP017641.1"/>
</dbReference>
<name>A0A1P8WB48_9PLAN</name>
<accession>A0A1P8WB48</accession>
<keyword evidence="2" id="KW-1185">Reference proteome</keyword>
<evidence type="ECO:0000313" key="1">
    <source>
        <dbReference type="EMBL" id="APZ91284.1"/>
    </source>
</evidence>
<sequence>MRSLIRPALFMTIRLGLFLSVVAWGVGQWWEVQIFDRQITHGITFCETGVILQSHWIGSEPGGFGAGASYLSPPFMGAEVSNESPGTNDEKIDPDAAVAEIQSIELDESETVTVVSDNLSLVIRSGPPPQQSHDVTVDRLSFLRVDVNEAGLFDDFTVSPADPDLWRAPGVTALHSQIKIDYWLGVFTFATLYTVLKYVYRKRPGSTPCNV</sequence>
<dbReference type="KEGG" id="fmr:Fuma_00870"/>
<dbReference type="Proteomes" id="UP000187735">
    <property type="component" value="Chromosome"/>
</dbReference>
<evidence type="ECO:0000313" key="2">
    <source>
        <dbReference type="Proteomes" id="UP000187735"/>
    </source>
</evidence>